<gene>
    <name evidence="3" type="ORF">IRJ18_02755</name>
</gene>
<dbReference type="InterPro" id="IPR005181">
    <property type="entry name" value="SASA"/>
</dbReference>
<sequence>MKRSGVVAVLILLLCCFGGYAEVVLPKILGNGMVLQREKPVPIWGTAAAGEKVTVKFNKQTKTTTADAAGNWKLMLDAMPASAKGATLTISGTNTIKLTDILVGEVWLCSGQSNMLYEMRKNSKVNKPDTMTTAYSPVDEIEHAHNPQIRIFLVTQKNLAKPDSTHSGWSIAQDSALRAFSAAGYFFAKNLNHDLNVPVGVVCAAVSGSRIEPWIPETAFAESPYFKRVSKDSAQVSGADGKFWHRMISPLAPLAIRGFLWYQGEANMTETVSYIHKMQLLINSWRDAWHEPTMPFYYVEIVPYYYSKMKSTVTISPQMLPRFWETQSQVQNIPNTGMIITTDLNDDVKNLHPPFKWEVGRRLELLALAKTYKKPVVYSGPVYKQMHSSENKIILEFTGVSKGLISRDGKPLNYFTIAGTDGVFVDANAVIKGNTIEVSTPSVSKPTAVRFAWSEDAQPNFYNKDGFPAAPFRTDNPLKFNPTDN</sequence>
<dbReference type="SUPFAM" id="SSF52266">
    <property type="entry name" value="SGNH hydrolase"/>
    <property type="match status" value="1"/>
</dbReference>
<evidence type="ECO:0000313" key="3">
    <source>
        <dbReference type="EMBL" id="MBE9665267.1"/>
    </source>
</evidence>
<dbReference type="InterPro" id="IPR013783">
    <property type="entry name" value="Ig-like_fold"/>
</dbReference>
<keyword evidence="4" id="KW-1185">Reference proteome</keyword>
<name>A0ABR9XCZ0_9SPHI</name>
<dbReference type="EMBL" id="JADFFM010000001">
    <property type="protein sequence ID" value="MBE9665267.1"/>
    <property type="molecule type" value="Genomic_DNA"/>
</dbReference>
<evidence type="ECO:0000313" key="4">
    <source>
        <dbReference type="Proteomes" id="UP000632774"/>
    </source>
</evidence>
<dbReference type="PANTHER" id="PTHR22901:SF0">
    <property type="entry name" value="SIALATE O-ACETYLESTERASE"/>
    <property type="match status" value="1"/>
</dbReference>
<evidence type="ECO:0000256" key="1">
    <source>
        <dbReference type="ARBA" id="ARBA00022801"/>
    </source>
</evidence>
<keyword evidence="1" id="KW-0378">Hydrolase</keyword>
<feature type="domain" description="Sialate O-acetylesterase" evidence="2">
    <location>
        <begin position="105"/>
        <end position="352"/>
    </location>
</feature>
<dbReference type="RefSeq" id="WP_194104671.1">
    <property type="nucleotide sequence ID" value="NZ_JADFFM010000001.1"/>
</dbReference>
<comment type="caution">
    <text evidence="3">The sequence shown here is derived from an EMBL/GenBank/DDBJ whole genome shotgun (WGS) entry which is preliminary data.</text>
</comment>
<dbReference type="Pfam" id="PF03629">
    <property type="entry name" value="SASA"/>
    <property type="match status" value="1"/>
</dbReference>
<proteinExistence type="predicted"/>
<accession>A0ABR9XCZ0</accession>
<dbReference type="Gene3D" id="3.40.50.1110">
    <property type="entry name" value="SGNH hydrolase"/>
    <property type="match status" value="1"/>
</dbReference>
<dbReference type="InterPro" id="IPR036514">
    <property type="entry name" value="SGNH_hydro_sf"/>
</dbReference>
<reference evidence="3 4" key="1">
    <citation type="submission" date="2020-10" db="EMBL/GenBank/DDBJ databases">
        <title>Mucilaginibacter mali sp. nov., isolated from rhizosphere soil of apple orchard.</title>
        <authorList>
            <person name="Lee J.-S."/>
            <person name="Kim H.S."/>
            <person name="Kim J.-S."/>
        </authorList>
    </citation>
    <scope>NUCLEOTIDE SEQUENCE [LARGE SCALE GENOMIC DNA]</scope>
    <source>
        <strain evidence="3 4">KCTC 23157</strain>
    </source>
</reference>
<protein>
    <submittedName>
        <fullName evidence="3">Sialate O-acetylesterase</fullName>
    </submittedName>
</protein>
<dbReference type="PANTHER" id="PTHR22901">
    <property type="entry name" value="SIALATE O-ACETYLESTERASE"/>
    <property type="match status" value="1"/>
</dbReference>
<dbReference type="Gene3D" id="2.60.40.10">
    <property type="entry name" value="Immunoglobulins"/>
    <property type="match status" value="1"/>
</dbReference>
<dbReference type="Proteomes" id="UP000632774">
    <property type="component" value="Unassembled WGS sequence"/>
</dbReference>
<evidence type="ECO:0000259" key="2">
    <source>
        <dbReference type="Pfam" id="PF03629"/>
    </source>
</evidence>
<organism evidence="3 4">
    <name type="scientific">Mucilaginibacter boryungensis</name>
    <dbReference type="NCBI Taxonomy" id="768480"/>
    <lineage>
        <taxon>Bacteria</taxon>
        <taxon>Pseudomonadati</taxon>
        <taxon>Bacteroidota</taxon>
        <taxon>Sphingobacteriia</taxon>
        <taxon>Sphingobacteriales</taxon>
        <taxon>Sphingobacteriaceae</taxon>
        <taxon>Mucilaginibacter</taxon>
    </lineage>
</organism>
<dbReference type="InterPro" id="IPR039329">
    <property type="entry name" value="SIAE"/>
</dbReference>